<sequence length="110" mass="12358">MVRIQALVNGLDRLFPLILRAFDARRRIYLHSDRKRQRGDVFFSRSPAMQKPHTAASTNISRRLAVLRGTVPFSNVATPTFRMAALWFYPAGGGVRSAFSNGLHPCRSGE</sequence>
<dbReference type="Proteomes" id="UP000830781">
    <property type="component" value="Chromosome"/>
</dbReference>
<name>A0AAX3A9R7_9RHOB</name>
<accession>A0AAX3A9R7</accession>
<evidence type="ECO:0000313" key="1">
    <source>
        <dbReference type="EMBL" id="UOA22589.1"/>
    </source>
</evidence>
<reference evidence="2" key="1">
    <citation type="journal article" date="2022" name="Microorganisms">
        <title>Beyond the ABCs#Discovery of Three New Plasmid Types in Rhodobacterales (RepQ, RepY, RepW).</title>
        <authorList>
            <person name="Freese H.M."/>
            <person name="Ringel V."/>
            <person name="Overmann J."/>
            <person name="Petersen J."/>
        </authorList>
    </citation>
    <scope>NUCLEOTIDE SEQUENCE [LARGE SCALE GENOMIC DNA]</scope>
    <source>
        <strain evidence="2">DSM 110277</strain>
    </source>
</reference>
<organism evidence="1 2">
    <name type="scientific">Sulfitobacter pontiacus</name>
    <dbReference type="NCBI Taxonomy" id="60137"/>
    <lineage>
        <taxon>Bacteria</taxon>
        <taxon>Pseudomonadati</taxon>
        <taxon>Pseudomonadota</taxon>
        <taxon>Alphaproteobacteria</taxon>
        <taxon>Rhodobacterales</taxon>
        <taxon>Roseobacteraceae</taxon>
        <taxon>Sulfitobacter</taxon>
    </lineage>
</organism>
<dbReference type="EMBL" id="CP084959">
    <property type="protein sequence ID" value="UOA22589.1"/>
    <property type="molecule type" value="Genomic_DNA"/>
</dbReference>
<protein>
    <submittedName>
        <fullName evidence="1">Uncharacterized protein</fullName>
    </submittedName>
</protein>
<gene>
    <name evidence="1" type="ORF">DSM110277_00993</name>
</gene>
<evidence type="ECO:0000313" key="2">
    <source>
        <dbReference type="Proteomes" id="UP000830781"/>
    </source>
</evidence>
<proteinExistence type="predicted"/>
<keyword evidence="2" id="KW-1185">Reference proteome</keyword>
<dbReference type="AlphaFoldDB" id="A0AAX3A9R7"/>